<feature type="domain" description="DUF3846" evidence="1">
    <location>
        <begin position="19"/>
        <end position="87"/>
    </location>
</feature>
<dbReference type="Proteomes" id="UP000070319">
    <property type="component" value="Unassembled WGS sequence"/>
</dbReference>
<dbReference type="RefSeq" id="WP_061437357.1">
    <property type="nucleotide sequence ID" value="NZ_KQ968725.1"/>
</dbReference>
<dbReference type="Pfam" id="PF12957">
    <property type="entry name" value="DUF3846"/>
    <property type="match status" value="1"/>
</dbReference>
<organism evidence="2">
    <name type="scientific">Bacteroides intestinalis</name>
    <dbReference type="NCBI Taxonomy" id="329854"/>
    <lineage>
        <taxon>Bacteria</taxon>
        <taxon>Pseudomonadati</taxon>
        <taxon>Bacteroidota</taxon>
        <taxon>Bacteroidia</taxon>
        <taxon>Bacteroidales</taxon>
        <taxon>Bacteroidaceae</taxon>
        <taxon>Bacteroides</taxon>
    </lineage>
</organism>
<dbReference type="EMBL" id="LTDF01000137">
    <property type="protein sequence ID" value="KXT45480.1"/>
    <property type="molecule type" value="Genomic_DNA"/>
</dbReference>
<evidence type="ECO:0000313" key="2">
    <source>
        <dbReference type="EMBL" id="KXT45480.1"/>
    </source>
</evidence>
<dbReference type="PATRIC" id="fig|329854.7.peg.3691"/>
<reference evidence="2 3" key="1">
    <citation type="submission" date="2016-02" db="EMBL/GenBank/DDBJ databases">
        <authorList>
            <person name="Wen L."/>
            <person name="He K."/>
            <person name="Yang H."/>
        </authorList>
    </citation>
    <scope>NUCLEOTIDE SEQUENCE [LARGE SCALE GENOMIC DNA]</scope>
    <source>
        <strain evidence="2 3">KLE1704</strain>
    </source>
</reference>
<sequence>MATLIKTDGSKLEIQPQNGLDFQLDELQKFVDGYIDIINLHNGDILVINDNGKDFYPVNHRATEIAHTNNAIFLFDYIAGDVVLCEDKEVQ</sequence>
<accession>A0A139L208</accession>
<evidence type="ECO:0000313" key="3">
    <source>
        <dbReference type="Proteomes" id="UP000070319"/>
    </source>
</evidence>
<protein>
    <recommendedName>
        <fullName evidence="1">DUF3846 domain-containing protein</fullName>
    </recommendedName>
</protein>
<dbReference type="AlphaFoldDB" id="A0A139L208"/>
<dbReference type="InterPro" id="IPR024559">
    <property type="entry name" value="DUF3846"/>
</dbReference>
<evidence type="ECO:0000259" key="1">
    <source>
        <dbReference type="Pfam" id="PF12957"/>
    </source>
</evidence>
<name>A0A139L208_9BACE</name>
<proteinExistence type="predicted"/>
<gene>
    <name evidence="2" type="ORF">HMPREF2531_03629</name>
</gene>
<comment type="caution">
    <text evidence="2">The sequence shown here is derived from an EMBL/GenBank/DDBJ whole genome shotgun (WGS) entry which is preliminary data.</text>
</comment>